<reference evidence="1 2" key="1">
    <citation type="submission" date="2021-09" db="EMBL/GenBank/DDBJ databases">
        <title>Genomic insights and catalytic innovation underlie evolution of tropane alkaloids biosynthesis.</title>
        <authorList>
            <person name="Wang Y.-J."/>
            <person name="Tian T."/>
            <person name="Huang J.-P."/>
            <person name="Huang S.-X."/>
        </authorList>
    </citation>
    <scope>NUCLEOTIDE SEQUENCE [LARGE SCALE GENOMIC DNA]</scope>
    <source>
        <strain evidence="1">KIB-2018</strain>
        <tissue evidence="1">Leaf</tissue>
    </source>
</reference>
<dbReference type="EMBL" id="JAIWQS010000009">
    <property type="protein sequence ID" value="KAJ8755458.1"/>
    <property type="molecule type" value="Genomic_DNA"/>
</dbReference>
<dbReference type="CDD" id="cd14825">
    <property type="entry name" value="TRAPPC2_sedlin"/>
    <property type="match status" value="1"/>
</dbReference>
<evidence type="ECO:0000313" key="2">
    <source>
        <dbReference type="Proteomes" id="UP001159364"/>
    </source>
</evidence>
<name>A0AAV8ST98_9ROSI</name>
<dbReference type="AlphaFoldDB" id="A0AAV8ST98"/>
<comment type="caution">
    <text evidence="1">The sequence shown here is derived from an EMBL/GenBank/DDBJ whole genome shotgun (WGS) entry which is preliminary data.</text>
</comment>
<dbReference type="InterPro" id="IPR011012">
    <property type="entry name" value="Longin-like_dom_sf"/>
</dbReference>
<dbReference type="GO" id="GO:0005737">
    <property type="term" value="C:cytoplasm"/>
    <property type="evidence" value="ECO:0007669"/>
    <property type="project" value="GOC"/>
</dbReference>
<dbReference type="Pfam" id="PF04628">
    <property type="entry name" value="Sedlin_N"/>
    <property type="match status" value="2"/>
</dbReference>
<dbReference type="PANTHER" id="PTHR12403">
    <property type="entry name" value="TRAFFICKING PROTEIN PARTICLE COMPLEX SUBUNIT 2"/>
    <property type="match status" value="1"/>
</dbReference>
<dbReference type="GO" id="GO:0006888">
    <property type="term" value="P:endoplasmic reticulum to Golgi vesicle-mediated transport"/>
    <property type="evidence" value="ECO:0007669"/>
    <property type="project" value="InterPro"/>
</dbReference>
<proteinExistence type="predicted"/>
<sequence>MVSPSNSTLCLNGELRSTSTVRNLQTLTGCLVYWNRMVIPNIFLTYSLTRREDAAQLHQFIIHAALDVVQDLAWTTSAIYILFFRLFLKGIDRFNDMVVSVYDGIKRFFQEVHELHIKILLNPLYLLGSRITSSHVDTKIRSLARKYI</sequence>
<dbReference type="InterPro" id="IPR006722">
    <property type="entry name" value="Sedlin"/>
</dbReference>
<gene>
    <name evidence="1" type="ORF">K2173_019256</name>
</gene>
<keyword evidence="2" id="KW-1185">Reference proteome</keyword>
<dbReference type="Proteomes" id="UP001159364">
    <property type="component" value="Linkage Group LG09"/>
</dbReference>
<evidence type="ECO:0000313" key="1">
    <source>
        <dbReference type="EMBL" id="KAJ8755458.1"/>
    </source>
</evidence>
<protein>
    <submittedName>
        <fullName evidence="1">Uncharacterized protein</fullName>
    </submittedName>
</protein>
<dbReference type="SUPFAM" id="SSF64356">
    <property type="entry name" value="SNARE-like"/>
    <property type="match status" value="1"/>
</dbReference>
<organism evidence="1 2">
    <name type="scientific">Erythroxylum novogranatense</name>
    <dbReference type="NCBI Taxonomy" id="1862640"/>
    <lineage>
        <taxon>Eukaryota</taxon>
        <taxon>Viridiplantae</taxon>
        <taxon>Streptophyta</taxon>
        <taxon>Embryophyta</taxon>
        <taxon>Tracheophyta</taxon>
        <taxon>Spermatophyta</taxon>
        <taxon>Magnoliopsida</taxon>
        <taxon>eudicotyledons</taxon>
        <taxon>Gunneridae</taxon>
        <taxon>Pentapetalae</taxon>
        <taxon>rosids</taxon>
        <taxon>fabids</taxon>
        <taxon>Malpighiales</taxon>
        <taxon>Erythroxylaceae</taxon>
        <taxon>Erythroxylum</taxon>
    </lineage>
</organism>
<dbReference type="Gene3D" id="3.30.450.70">
    <property type="match status" value="1"/>
</dbReference>
<accession>A0AAV8ST98</accession>